<dbReference type="InterPro" id="IPR022877">
    <property type="entry name" value="UPF0173"/>
</dbReference>
<organism evidence="7 8">
    <name type="scientific">Cohnella boryungensis</name>
    <dbReference type="NCBI Taxonomy" id="768479"/>
    <lineage>
        <taxon>Bacteria</taxon>
        <taxon>Bacillati</taxon>
        <taxon>Bacillota</taxon>
        <taxon>Bacilli</taxon>
        <taxon>Bacillales</taxon>
        <taxon>Paenibacillaceae</taxon>
        <taxon>Cohnella</taxon>
    </lineage>
</organism>
<dbReference type="InterPro" id="IPR036866">
    <property type="entry name" value="RibonucZ/Hydroxyglut_hydro"/>
</dbReference>
<proteinExistence type="inferred from homology"/>
<evidence type="ECO:0000313" key="8">
    <source>
        <dbReference type="Proteomes" id="UP001595755"/>
    </source>
</evidence>
<keyword evidence="1 5" id="KW-0378">Hydrolase</keyword>
<gene>
    <name evidence="7" type="ORF">ACFO1S_11125</name>
</gene>
<comment type="function">
    <text evidence="3">Counteracts the endogenous Pycsar antiviral defense system. Phosphodiesterase that enables metal-dependent hydrolysis of host cyclic nucleotide Pycsar defense signals such as cCMP and cUMP.</text>
</comment>
<evidence type="ECO:0000256" key="5">
    <source>
        <dbReference type="HAMAP-Rule" id="MF_00457"/>
    </source>
</evidence>
<evidence type="ECO:0000313" key="7">
    <source>
        <dbReference type="EMBL" id="MFC4303990.1"/>
    </source>
</evidence>
<comment type="similarity">
    <text evidence="5">Belongs to the UPF0173 family.</text>
</comment>
<dbReference type="Proteomes" id="UP001595755">
    <property type="component" value="Unassembled WGS sequence"/>
</dbReference>
<dbReference type="InterPro" id="IPR050114">
    <property type="entry name" value="UPF0173_UPF0282_UlaG_hydrolase"/>
</dbReference>
<dbReference type="SUPFAM" id="SSF56281">
    <property type="entry name" value="Metallo-hydrolase/oxidoreductase"/>
    <property type="match status" value="1"/>
</dbReference>
<evidence type="ECO:0000256" key="1">
    <source>
        <dbReference type="ARBA" id="ARBA00022801"/>
    </source>
</evidence>
<dbReference type="RefSeq" id="WP_204605789.1">
    <property type="nucleotide sequence ID" value="NZ_JBHSED010000017.1"/>
</dbReference>
<evidence type="ECO:0000256" key="4">
    <source>
        <dbReference type="ARBA" id="ARBA00048505"/>
    </source>
</evidence>
<keyword evidence="8" id="KW-1185">Reference proteome</keyword>
<protein>
    <recommendedName>
        <fullName evidence="5">UPF0173 metal-dependent hydrolase ACFO1S_11125</fullName>
    </recommendedName>
</protein>
<sequence>MEIVYHGHSCVQLITEGKSLLFDPFLRGNPLATAKPEDIRADYILLTHAHTDHILDAEPIARANDATVVATFELAMYLSTRKQLRTIDMNIGGTVDLGFARAKMIQAFHSSGIFLEEGEIIYGGMPAGFIVQTEGLTLLHAGDTALFSDMRMIGERHPIDIAFLPIGDHYTMGPDDALQAAQWFGAKLVIPVHYNSFPAIRQDSEAFVRRLEAQNQLGRALAPGERLEITAESLKSLLVKNDS</sequence>
<name>A0ABV8SAG7_9BACL</name>
<dbReference type="NCBIfam" id="NF001911">
    <property type="entry name" value="PRK00685.1"/>
    <property type="match status" value="1"/>
</dbReference>
<dbReference type="SMART" id="SM00849">
    <property type="entry name" value="Lactamase_B"/>
    <property type="match status" value="1"/>
</dbReference>
<comment type="catalytic activity">
    <reaction evidence="2">
        <text>3',5'-cyclic CMP + H2O = CMP + H(+)</text>
        <dbReference type="Rhea" id="RHEA:72675"/>
        <dbReference type="ChEBI" id="CHEBI:15377"/>
        <dbReference type="ChEBI" id="CHEBI:15378"/>
        <dbReference type="ChEBI" id="CHEBI:58003"/>
        <dbReference type="ChEBI" id="CHEBI:60377"/>
    </reaction>
    <physiologicalReaction direction="left-to-right" evidence="2">
        <dbReference type="Rhea" id="RHEA:72676"/>
    </physiologicalReaction>
</comment>
<comment type="catalytic activity">
    <reaction evidence="4">
        <text>3',5'-cyclic UMP + H2O = UMP + H(+)</text>
        <dbReference type="Rhea" id="RHEA:70575"/>
        <dbReference type="ChEBI" id="CHEBI:15377"/>
        <dbReference type="ChEBI" id="CHEBI:15378"/>
        <dbReference type="ChEBI" id="CHEBI:57865"/>
        <dbReference type="ChEBI" id="CHEBI:184387"/>
    </reaction>
    <physiologicalReaction direction="left-to-right" evidence="4">
        <dbReference type="Rhea" id="RHEA:70576"/>
    </physiologicalReaction>
</comment>
<dbReference type="GO" id="GO:0016787">
    <property type="term" value="F:hydrolase activity"/>
    <property type="evidence" value="ECO:0007669"/>
    <property type="project" value="UniProtKB-KW"/>
</dbReference>
<reference evidence="8" key="1">
    <citation type="journal article" date="2019" name="Int. J. Syst. Evol. Microbiol.">
        <title>The Global Catalogue of Microorganisms (GCM) 10K type strain sequencing project: providing services to taxonomists for standard genome sequencing and annotation.</title>
        <authorList>
            <consortium name="The Broad Institute Genomics Platform"/>
            <consortium name="The Broad Institute Genome Sequencing Center for Infectious Disease"/>
            <person name="Wu L."/>
            <person name="Ma J."/>
        </authorList>
    </citation>
    <scope>NUCLEOTIDE SEQUENCE [LARGE SCALE GENOMIC DNA]</scope>
    <source>
        <strain evidence="8">CGMCC 4.1641</strain>
    </source>
</reference>
<dbReference type="HAMAP" id="MF_00457">
    <property type="entry name" value="UPF0173"/>
    <property type="match status" value="1"/>
</dbReference>
<feature type="domain" description="Metallo-beta-lactamase" evidence="6">
    <location>
        <begin position="7"/>
        <end position="193"/>
    </location>
</feature>
<dbReference type="Pfam" id="PF12706">
    <property type="entry name" value="Lactamase_B_2"/>
    <property type="match status" value="1"/>
</dbReference>
<evidence type="ECO:0000256" key="3">
    <source>
        <dbReference type="ARBA" id="ARBA00034301"/>
    </source>
</evidence>
<dbReference type="EMBL" id="JBHSED010000017">
    <property type="protein sequence ID" value="MFC4303990.1"/>
    <property type="molecule type" value="Genomic_DNA"/>
</dbReference>
<comment type="caution">
    <text evidence="7">The sequence shown here is derived from an EMBL/GenBank/DDBJ whole genome shotgun (WGS) entry which is preliminary data.</text>
</comment>
<dbReference type="Gene3D" id="3.60.15.10">
    <property type="entry name" value="Ribonuclease Z/Hydroxyacylglutathione hydrolase-like"/>
    <property type="match status" value="1"/>
</dbReference>
<accession>A0ABV8SAG7</accession>
<evidence type="ECO:0000256" key="2">
    <source>
        <dbReference type="ARBA" id="ARBA00034221"/>
    </source>
</evidence>
<dbReference type="InterPro" id="IPR001279">
    <property type="entry name" value="Metallo-B-lactamas"/>
</dbReference>
<dbReference type="PANTHER" id="PTHR43546:SF3">
    <property type="entry name" value="UPF0173 METAL-DEPENDENT HYDROLASE MJ1163"/>
    <property type="match status" value="1"/>
</dbReference>
<evidence type="ECO:0000259" key="6">
    <source>
        <dbReference type="SMART" id="SM00849"/>
    </source>
</evidence>
<dbReference type="PANTHER" id="PTHR43546">
    <property type="entry name" value="UPF0173 METAL-DEPENDENT HYDROLASE MJ1163-RELATED"/>
    <property type="match status" value="1"/>
</dbReference>